<keyword evidence="8" id="KW-1185">Reference proteome</keyword>
<dbReference type="PANTHER" id="PTHR11138">
    <property type="entry name" value="METHIONYL-TRNA FORMYLTRANSFERASE"/>
    <property type="match status" value="1"/>
</dbReference>
<dbReference type="Proteomes" id="UP001217582">
    <property type="component" value="Chromosome 3"/>
</dbReference>
<evidence type="ECO:0000313" key="8">
    <source>
        <dbReference type="Proteomes" id="UP001217582"/>
    </source>
</evidence>
<name>A0AAJ6CMM2_9BASI</name>
<dbReference type="EC" id="2.1.2.9" evidence="2"/>
<keyword evidence="3 7" id="KW-0808">Transferase</keyword>
<dbReference type="Gene3D" id="3.40.50.12230">
    <property type="match status" value="1"/>
</dbReference>
<evidence type="ECO:0000256" key="2">
    <source>
        <dbReference type="ARBA" id="ARBA00012261"/>
    </source>
</evidence>
<evidence type="ECO:0000259" key="5">
    <source>
        <dbReference type="Pfam" id="PF00551"/>
    </source>
</evidence>
<dbReference type="GO" id="GO:0005739">
    <property type="term" value="C:mitochondrion"/>
    <property type="evidence" value="ECO:0007669"/>
    <property type="project" value="TreeGrafter"/>
</dbReference>
<sequence length="358" mass="39382">MIWRRAGSLSRRPWGRRGVATVPSAPYDVLFCGSDAFACEAVAAIAHRSDLYRSLHVLTPPDVQHAWGAKRMRVSPVKQFAMLHNIPQTAVPPEGIDAYEPPSLIRDSHAPLLVTASFGHRIPSHLLSHFPSPSLTLNLHPSMLPDLRGAAPLQWAIARQYTHTGMSVQQLHPTHFDRGGLLKQARVTIPSHATYPALASALAPHAAELLVDVIAHLPAYAANVQAQDPHRVTRAPKLAPRFSHIRWDSWDAATIDARMRAFGYAQPLTTTLVPASSQFAPVSCAIHEGHIMPSETISLDRPGHAVFLPQEQTLALQTLSGVYGATRIQTRGKPVRSAPDWWRGFRDRADAHGHIHFE</sequence>
<dbReference type="Pfam" id="PF00551">
    <property type="entry name" value="Formyl_trans_N"/>
    <property type="match status" value="1"/>
</dbReference>
<protein>
    <recommendedName>
        <fullName evidence="2">methionyl-tRNA formyltransferase</fullName>
        <ecNumber evidence="2">2.1.2.9</ecNumber>
    </recommendedName>
</protein>
<evidence type="ECO:0000256" key="1">
    <source>
        <dbReference type="ARBA" id="ARBA00010699"/>
    </source>
</evidence>
<feature type="domain" description="Formyl transferase C-terminal" evidence="6">
    <location>
        <begin position="238"/>
        <end position="346"/>
    </location>
</feature>
<evidence type="ECO:0000256" key="3">
    <source>
        <dbReference type="ARBA" id="ARBA00022679"/>
    </source>
</evidence>
<feature type="domain" description="Formyl transferase N-terminal" evidence="5">
    <location>
        <begin position="103"/>
        <end position="214"/>
    </location>
</feature>
<dbReference type="EMBL" id="CP119918">
    <property type="protein sequence ID" value="WFD15848.1"/>
    <property type="molecule type" value="Genomic_DNA"/>
</dbReference>
<organism evidence="7 8">
    <name type="scientific">Malassezia arunalokei</name>
    <dbReference type="NCBI Taxonomy" id="1514897"/>
    <lineage>
        <taxon>Eukaryota</taxon>
        <taxon>Fungi</taxon>
        <taxon>Dikarya</taxon>
        <taxon>Basidiomycota</taxon>
        <taxon>Ustilaginomycotina</taxon>
        <taxon>Malasseziomycetes</taxon>
        <taxon>Malasseziales</taxon>
        <taxon>Malasseziaceae</taxon>
        <taxon>Malassezia</taxon>
    </lineage>
</organism>
<accession>A0AAJ6CMM2</accession>
<dbReference type="CDD" id="cd08646">
    <property type="entry name" value="FMT_core_Met-tRNA-FMT_N"/>
    <property type="match status" value="1"/>
</dbReference>
<proteinExistence type="inferred from homology"/>
<evidence type="ECO:0000313" key="7">
    <source>
        <dbReference type="EMBL" id="WFD15848.1"/>
    </source>
</evidence>
<dbReference type="AlphaFoldDB" id="A0AAJ6CMM2"/>
<comment type="similarity">
    <text evidence="1">Belongs to the Fmt family.</text>
</comment>
<keyword evidence="4" id="KW-0648">Protein biosynthesis</keyword>
<evidence type="ECO:0000259" key="6">
    <source>
        <dbReference type="Pfam" id="PF02911"/>
    </source>
</evidence>
<dbReference type="PANTHER" id="PTHR11138:SF5">
    <property type="entry name" value="METHIONYL-TRNA FORMYLTRANSFERASE, MITOCHONDRIAL"/>
    <property type="match status" value="1"/>
</dbReference>
<dbReference type="InterPro" id="IPR036477">
    <property type="entry name" value="Formyl_transf_N_sf"/>
</dbReference>
<dbReference type="InterPro" id="IPR005793">
    <property type="entry name" value="Formyl_trans_C"/>
</dbReference>
<dbReference type="GO" id="GO:0004479">
    <property type="term" value="F:methionyl-tRNA formyltransferase activity"/>
    <property type="evidence" value="ECO:0007669"/>
    <property type="project" value="UniProtKB-EC"/>
</dbReference>
<dbReference type="SUPFAM" id="SSF53328">
    <property type="entry name" value="Formyltransferase"/>
    <property type="match status" value="1"/>
</dbReference>
<dbReference type="InterPro" id="IPR002376">
    <property type="entry name" value="Formyl_transf_N"/>
</dbReference>
<evidence type="ECO:0000256" key="4">
    <source>
        <dbReference type="ARBA" id="ARBA00022917"/>
    </source>
</evidence>
<dbReference type="InterPro" id="IPR041711">
    <property type="entry name" value="Met-tRNA-FMT_N"/>
</dbReference>
<dbReference type="Pfam" id="PF02911">
    <property type="entry name" value="Formyl_trans_C"/>
    <property type="match status" value="1"/>
</dbReference>
<reference evidence="7 8" key="1">
    <citation type="submission" date="2023-03" db="EMBL/GenBank/DDBJ databases">
        <title>Mating type loci evolution in Malassezia.</title>
        <authorList>
            <person name="Coelho M.A."/>
        </authorList>
    </citation>
    <scope>NUCLEOTIDE SEQUENCE [LARGE SCALE GENOMIC DNA]</scope>
    <source>
        <strain evidence="7 8">CBS 13387</strain>
    </source>
</reference>
<gene>
    <name evidence="7" type="primary">FMT1</name>
    <name evidence="7" type="ORF">MARU1_001872</name>
</gene>